<dbReference type="AlphaFoldDB" id="A0A5E4TV33"/>
<feature type="domain" description="NADPH-dependent FMN reductase-like" evidence="1">
    <location>
        <begin position="1"/>
        <end position="126"/>
    </location>
</feature>
<dbReference type="Pfam" id="PF03358">
    <property type="entry name" value="FMN_red"/>
    <property type="match status" value="1"/>
</dbReference>
<proteinExistence type="predicted"/>
<organism evidence="2 3">
    <name type="scientific">Pandoraea horticolens</name>
    <dbReference type="NCBI Taxonomy" id="2508298"/>
    <lineage>
        <taxon>Bacteria</taxon>
        <taxon>Pseudomonadati</taxon>
        <taxon>Pseudomonadota</taxon>
        <taxon>Betaproteobacteria</taxon>
        <taxon>Burkholderiales</taxon>
        <taxon>Burkholderiaceae</taxon>
        <taxon>Pandoraea</taxon>
    </lineage>
</organism>
<evidence type="ECO:0000313" key="2">
    <source>
        <dbReference type="EMBL" id="VVD89809.1"/>
    </source>
</evidence>
<dbReference type="InterPro" id="IPR050712">
    <property type="entry name" value="NAD(P)H-dep_reductase"/>
</dbReference>
<dbReference type="InterPro" id="IPR005025">
    <property type="entry name" value="FMN_Rdtase-like_dom"/>
</dbReference>
<name>A0A5E4TV33_9BURK</name>
<sequence>MKLLAISGSSRRNSTNTALLMAMKGFVPADVKLSVFHRLDTLPVFSPDSEGNKTPPQVIEFLELVSASDGIIISSPEYARAIPGGLKNAIDWMVSRFEAVGKPIALAHASHRGEEMLASLRLVLSTVSDGFLEPLFLRVPLIGKSPEEIADMLSLRGYGSQISAFLSNFVEAIRLNHGEQAGSLDSDAEGVFATTKVLNES</sequence>
<keyword evidence="3" id="KW-1185">Reference proteome</keyword>
<evidence type="ECO:0000313" key="3">
    <source>
        <dbReference type="Proteomes" id="UP000343317"/>
    </source>
</evidence>
<gene>
    <name evidence="2" type="ORF">PHO31112_01555</name>
</gene>
<dbReference type="SUPFAM" id="SSF52218">
    <property type="entry name" value="Flavoproteins"/>
    <property type="match status" value="1"/>
</dbReference>
<dbReference type="PANTHER" id="PTHR30543">
    <property type="entry name" value="CHROMATE REDUCTASE"/>
    <property type="match status" value="1"/>
</dbReference>
<dbReference type="InterPro" id="IPR029039">
    <property type="entry name" value="Flavoprotein-like_sf"/>
</dbReference>
<dbReference type="RefSeq" id="WP_150619962.1">
    <property type="nucleotide sequence ID" value="NZ_CABPSM010000003.1"/>
</dbReference>
<dbReference type="GO" id="GO:0016491">
    <property type="term" value="F:oxidoreductase activity"/>
    <property type="evidence" value="ECO:0007669"/>
    <property type="project" value="InterPro"/>
</dbReference>
<reference evidence="2 3" key="1">
    <citation type="submission" date="2019-08" db="EMBL/GenBank/DDBJ databases">
        <authorList>
            <person name="Peeters C."/>
        </authorList>
    </citation>
    <scope>NUCLEOTIDE SEQUENCE [LARGE SCALE GENOMIC DNA]</scope>
    <source>
        <strain evidence="2 3">LMG 31112</strain>
    </source>
</reference>
<dbReference type="GO" id="GO:0010181">
    <property type="term" value="F:FMN binding"/>
    <property type="evidence" value="ECO:0007669"/>
    <property type="project" value="TreeGrafter"/>
</dbReference>
<dbReference type="EMBL" id="CABPSM010000003">
    <property type="protein sequence ID" value="VVD89809.1"/>
    <property type="molecule type" value="Genomic_DNA"/>
</dbReference>
<evidence type="ECO:0000259" key="1">
    <source>
        <dbReference type="Pfam" id="PF03358"/>
    </source>
</evidence>
<accession>A0A5E4TV33</accession>
<dbReference type="PANTHER" id="PTHR30543:SF21">
    <property type="entry name" value="NAD(P)H-DEPENDENT FMN REDUCTASE LOT6"/>
    <property type="match status" value="1"/>
</dbReference>
<dbReference type="Gene3D" id="3.40.50.360">
    <property type="match status" value="1"/>
</dbReference>
<dbReference type="Proteomes" id="UP000343317">
    <property type="component" value="Unassembled WGS sequence"/>
</dbReference>
<protein>
    <submittedName>
        <fullName evidence="2">NADPH-dependent FMN reductase</fullName>
    </submittedName>
</protein>
<dbReference type="GO" id="GO:0005829">
    <property type="term" value="C:cytosol"/>
    <property type="evidence" value="ECO:0007669"/>
    <property type="project" value="TreeGrafter"/>
</dbReference>